<comment type="caution">
    <text evidence="1">The sequence shown here is derived from an EMBL/GenBank/DDBJ whole genome shotgun (WGS) entry which is preliminary data.</text>
</comment>
<dbReference type="AlphaFoldDB" id="A0A843WQD3"/>
<dbReference type="EMBL" id="NMUH01003298">
    <property type="protein sequence ID" value="MQM04860.1"/>
    <property type="molecule type" value="Genomic_DNA"/>
</dbReference>
<dbReference type="Gene3D" id="3.30.200.20">
    <property type="entry name" value="Phosphorylase Kinase, domain 1"/>
    <property type="match status" value="1"/>
</dbReference>
<evidence type="ECO:0000313" key="2">
    <source>
        <dbReference type="Proteomes" id="UP000652761"/>
    </source>
</evidence>
<sequence>MLYLCLVASKLLDSKNSKGRCGWRTTPLSPSSTGNLCQVTKNFSEKLRGGGFGFMFKGTMLDSTQVATKKLKGIFQLGGEEIQDSTIETT</sequence>
<dbReference type="Proteomes" id="UP000652761">
    <property type="component" value="Unassembled WGS sequence"/>
</dbReference>
<evidence type="ECO:0000313" key="1">
    <source>
        <dbReference type="EMBL" id="MQM04860.1"/>
    </source>
</evidence>
<organism evidence="1 2">
    <name type="scientific">Colocasia esculenta</name>
    <name type="common">Wild taro</name>
    <name type="synonym">Arum esculentum</name>
    <dbReference type="NCBI Taxonomy" id="4460"/>
    <lineage>
        <taxon>Eukaryota</taxon>
        <taxon>Viridiplantae</taxon>
        <taxon>Streptophyta</taxon>
        <taxon>Embryophyta</taxon>
        <taxon>Tracheophyta</taxon>
        <taxon>Spermatophyta</taxon>
        <taxon>Magnoliopsida</taxon>
        <taxon>Liliopsida</taxon>
        <taxon>Araceae</taxon>
        <taxon>Aroideae</taxon>
        <taxon>Colocasieae</taxon>
        <taxon>Colocasia</taxon>
    </lineage>
</organism>
<reference evidence="1" key="1">
    <citation type="submission" date="2017-07" db="EMBL/GenBank/DDBJ databases">
        <title>Taro Niue Genome Assembly and Annotation.</title>
        <authorList>
            <person name="Atibalentja N."/>
            <person name="Keating K."/>
            <person name="Fields C.J."/>
        </authorList>
    </citation>
    <scope>NUCLEOTIDE SEQUENCE</scope>
    <source>
        <strain evidence="1">Niue_2</strain>
        <tissue evidence="1">Leaf</tissue>
    </source>
</reference>
<name>A0A843WQD3_COLES</name>
<accession>A0A843WQD3</accession>
<keyword evidence="2" id="KW-1185">Reference proteome</keyword>
<proteinExistence type="predicted"/>
<protein>
    <submittedName>
        <fullName evidence="1">Uncharacterized protein</fullName>
    </submittedName>
</protein>
<gene>
    <name evidence="1" type="ORF">Taro_037666</name>
</gene>